<dbReference type="EMBL" id="KT221034">
    <property type="protein sequence ID" value="ALF00196.1"/>
    <property type="molecule type" value="Genomic_DNA"/>
</dbReference>
<dbReference type="InterPro" id="IPR036397">
    <property type="entry name" value="RNaseH_sf"/>
</dbReference>
<dbReference type="KEGG" id="vg:26639410"/>
<reference evidence="1 2" key="1">
    <citation type="submission" date="2015-06" db="EMBL/GenBank/DDBJ databases">
        <title>Complete genomic sequence analysis of two virulent actinophages of Streptomyces flavovirens.</title>
        <authorList>
            <person name="Sharaf A."/>
            <person name="Marie E."/>
            <person name="ElBaz R."/>
            <person name="Elmaghraby I."/>
            <person name="Mercati F."/>
        </authorList>
    </citation>
    <scope>NUCLEOTIDE SEQUENCE [LARGE SCALE GENOMIC DNA]</scope>
</reference>
<proteinExistence type="predicted"/>
<protein>
    <submittedName>
        <fullName evidence="1">Uncharacterized protein</fullName>
    </submittedName>
</protein>
<organism evidence="1 2">
    <name type="scientific">Streptomyces phage SF3</name>
    <dbReference type="NCBI Taxonomy" id="1690818"/>
    <lineage>
        <taxon>Viruses</taxon>
        <taxon>Duplodnaviria</taxon>
        <taxon>Heunggongvirae</taxon>
        <taxon>Uroviricota</taxon>
        <taxon>Caudoviricetes</taxon>
        <taxon>Siftrevirus</taxon>
        <taxon>Siftrevirus SF3</taxon>
    </lineage>
</organism>
<evidence type="ECO:0000313" key="1">
    <source>
        <dbReference type="EMBL" id="ALF00196.1"/>
    </source>
</evidence>
<accession>A0A0M5M6E2</accession>
<dbReference type="OrthoDB" id="10442at10239"/>
<dbReference type="Proteomes" id="UP000202764">
    <property type="component" value="Segment"/>
</dbReference>
<dbReference type="GO" id="GO:0003676">
    <property type="term" value="F:nucleic acid binding"/>
    <property type="evidence" value="ECO:0007669"/>
    <property type="project" value="InterPro"/>
</dbReference>
<sequence length="185" mass="21104">MTRIFYDTEFREDGRTIELISIGMIREDTGDELYLINREAPYHEIVHHSWLRQNVLASLPILWPMDREANPGVWLWDDEHPDAGALRKRVEIADVVRAFILGTPDPQLWAWFGAYDHVAYAWLFGPMIDLPDGCPMHTCDLVQEAQRLGLGMGDLPPQPAGLHNALADARHNLVRAQFLDGLTRP</sequence>
<dbReference type="Gene3D" id="3.30.420.10">
    <property type="entry name" value="Ribonuclease H-like superfamily/Ribonuclease H"/>
    <property type="match status" value="1"/>
</dbReference>
<evidence type="ECO:0000313" key="2">
    <source>
        <dbReference type="Proteomes" id="UP000202764"/>
    </source>
</evidence>
<gene>
    <name evidence="1" type="ORF">SF3_650</name>
</gene>
<keyword evidence="2" id="KW-1185">Reference proteome</keyword>
<dbReference type="GeneID" id="26639410"/>
<name>A0A0M5M6E2_9CAUD</name>
<dbReference type="RefSeq" id="YP_009213192.1">
    <property type="nucleotide sequence ID" value="NC_028952.1"/>
</dbReference>